<accession>E6XEK8</accession>
<dbReference type="EMBL" id="CP002453">
    <property type="protein sequence ID" value="ADV51336.1"/>
    <property type="molecule type" value="Genomic_DNA"/>
</dbReference>
<proteinExistence type="predicted"/>
<keyword evidence="1" id="KW-1133">Transmembrane helix</keyword>
<keyword evidence="3" id="KW-1185">Reference proteome</keyword>
<dbReference type="AlphaFoldDB" id="E6XEK8"/>
<feature type="transmembrane region" description="Helical" evidence="1">
    <location>
        <begin position="14"/>
        <end position="32"/>
    </location>
</feature>
<gene>
    <name evidence="2" type="ordered locus">Celal_4094</name>
</gene>
<protein>
    <submittedName>
        <fullName evidence="2">Uncharacterized protein</fullName>
    </submittedName>
</protein>
<sequence>MLILNVLTINYNPMRKSILLFIVLIAVISIAAY</sequence>
<dbReference type="HOGENOM" id="CLU_3381176_0_0_10"/>
<reference evidence="2 3" key="1">
    <citation type="journal article" date="2010" name="Stand. Genomic Sci.">
        <title>Complete genome sequence of Cellulophaga algicola type strain (IC166).</title>
        <authorList>
            <person name="Abt B."/>
            <person name="Lu M."/>
            <person name="Misra M."/>
            <person name="Han C."/>
            <person name="Nolan M."/>
            <person name="Lucas S."/>
            <person name="Hammon N."/>
            <person name="Deshpande S."/>
            <person name="Cheng J.F."/>
            <person name="Tapia R."/>
            <person name="Goodwin L."/>
            <person name="Pitluck S."/>
            <person name="Liolios K."/>
            <person name="Pagani I."/>
            <person name="Ivanova N."/>
            <person name="Mavromatis K."/>
            <person name="Ovchinikova G."/>
            <person name="Pati A."/>
            <person name="Chen A."/>
            <person name="Palaniappan K."/>
            <person name="Land M."/>
            <person name="Hauser L."/>
            <person name="Chang Y.J."/>
            <person name="Jeffries C.D."/>
            <person name="Detter J.C."/>
            <person name="Brambilla E."/>
            <person name="Rohde M."/>
            <person name="Tindall B.J."/>
            <person name="Goker M."/>
            <person name="Woyke T."/>
            <person name="Bristow J."/>
            <person name="Eisen J.A."/>
            <person name="Markowitz V."/>
            <person name="Hugenholtz P."/>
            <person name="Kyrpides N.C."/>
            <person name="Klenk H.P."/>
            <person name="Lapidus A."/>
        </authorList>
    </citation>
    <scope>NUCLEOTIDE SEQUENCE [LARGE SCALE GENOMIC DNA]</scope>
    <source>
        <strain evidence="3">DSM 14237 / IC166 / ACAM 630</strain>
    </source>
</reference>
<evidence type="ECO:0000313" key="2">
    <source>
        <dbReference type="EMBL" id="ADV51336.1"/>
    </source>
</evidence>
<keyword evidence="1" id="KW-0812">Transmembrane</keyword>
<keyword evidence="1" id="KW-0472">Membrane</keyword>
<name>E6XEK8_CELAD</name>
<dbReference type="KEGG" id="cao:Celal_4094"/>
<evidence type="ECO:0000313" key="3">
    <source>
        <dbReference type="Proteomes" id="UP000008634"/>
    </source>
</evidence>
<dbReference type="Proteomes" id="UP000008634">
    <property type="component" value="Chromosome"/>
</dbReference>
<evidence type="ECO:0000256" key="1">
    <source>
        <dbReference type="SAM" id="Phobius"/>
    </source>
</evidence>
<organism evidence="2 3">
    <name type="scientific">Cellulophaga algicola (strain DSM 14237 / IC166 / ACAM 630)</name>
    <dbReference type="NCBI Taxonomy" id="688270"/>
    <lineage>
        <taxon>Bacteria</taxon>
        <taxon>Pseudomonadati</taxon>
        <taxon>Bacteroidota</taxon>
        <taxon>Flavobacteriia</taxon>
        <taxon>Flavobacteriales</taxon>
        <taxon>Flavobacteriaceae</taxon>
        <taxon>Cellulophaga</taxon>
    </lineage>
</organism>